<evidence type="ECO:0000256" key="5">
    <source>
        <dbReference type="ARBA" id="ARBA00022835"/>
    </source>
</evidence>
<dbReference type="SUPFAM" id="SSF53098">
    <property type="entry name" value="Ribonuclease H-like"/>
    <property type="match status" value="1"/>
</dbReference>
<evidence type="ECO:0000256" key="3">
    <source>
        <dbReference type="ARBA" id="ARBA00022722"/>
    </source>
</evidence>
<keyword evidence="2" id="KW-0698">rRNA processing</keyword>
<evidence type="ECO:0000256" key="2">
    <source>
        <dbReference type="ARBA" id="ARBA00022552"/>
    </source>
</evidence>
<dbReference type="InterPro" id="IPR010997">
    <property type="entry name" value="HRDC-like_sf"/>
</dbReference>
<dbReference type="InterPro" id="IPR036397">
    <property type="entry name" value="RNaseH_sf"/>
</dbReference>
<protein>
    <submittedName>
        <fullName evidence="11">Exosome subunit Rrp6P, putative</fullName>
    </submittedName>
</protein>
<dbReference type="Pfam" id="PF08066">
    <property type="entry name" value="PMC2NT"/>
    <property type="match status" value="1"/>
</dbReference>
<dbReference type="AlphaFoldDB" id="A0A0S4JND8"/>
<evidence type="ECO:0000256" key="6">
    <source>
        <dbReference type="ARBA" id="ARBA00022839"/>
    </source>
</evidence>
<dbReference type="PANTHER" id="PTHR12124">
    <property type="entry name" value="POLYMYOSITIS/SCLERODERMA AUTOANTIGEN-RELATED"/>
    <property type="match status" value="1"/>
</dbReference>
<dbReference type="OMA" id="AVDHFCQ"/>
<keyword evidence="12" id="KW-1185">Reference proteome</keyword>
<keyword evidence="5" id="KW-0271">Exosome</keyword>
<dbReference type="GO" id="GO:0071051">
    <property type="term" value="P:poly(A)-dependent snoRNA 3'-end processing"/>
    <property type="evidence" value="ECO:0007669"/>
    <property type="project" value="TreeGrafter"/>
</dbReference>
<sequence length="743" mass="82372">MSSESVPDAKEFVEAAFQTVRQYCTFASSFPTNDDYEYQSAFRGFPRHVTKHADALLDIMDACVAQIPKKRRIVLSSNSLRSGNVLQAAQRHTAIMETVDSLLENVDHLLDEARGQRLHGDEQLQVAFGSALNSGASSGGKSGQTQSATILRPQLTFETPVDNSHAKFRATVHHADGSTSLCDVDTHPYAELIEQFKVPTLQLLPTEDKQYLPLETTPLTFVETVEGLDALIAALSACREVAVDLEHHDFRSFQGITCLMQLSTRSEDYIVDVLRLRSHMHRLNRVFLDTNILKVFHGAKEDVRWLQKDFGLYVANMFDTGIALQTLHMPHSLAFAVDHFCGVRLDKKYQTADWRIRPVPSEMIHYARQDTHYLLYVHDRLKALLLHAEGRASVGNLLVHVYQDSRRLCLTKYEKPMLDVDTTYREAMGKSLGGLSATQLEVLRVVFNWRDQAARDADESPPAIMHASAILQIASKLPTSAKEILACCAPVSLVVRRDIGQLCELVKKTLTDNGIDCEANAATRLASARAAGRVDPFFFFAEHVDGVPQQVMLLSALPSLHRHGFVRCKLLRTALLFFFSLSTSTESPNSDVTVSTAFTPSAWFRAMQAVENRTAATSSDPLVPLPGANILARVAAAQEQQRQANAAKAAAKLLGPLPETYGRNGDENEEDLDADCIQFSREEEAAEGLETPTAPGASDEEVPAKKPQTLEDMTSVYEELGTGRSGRRKAQKELANKKRNRNE</sequence>
<comment type="similarity">
    <text evidence="8">Belongs to the exosome component 10/RRP6 family.</text>
</comment>
<accession>A0A0S4JND8</accession>
<dbReference type="GO" id="GO:0071035">
    <property type="term" value="P:nuclear polyadenylation-dependent rRNA catabolic process"/>
    <property type="evidence" value="ECO:0007669"/>
    <property type="project" value="TreeGrafter"/>
</dbReference>
<gene>
    <name evidence="11" type="ORF">BSAL_40460</name>
</gene>
<dbReference type="InterPro" id="IPR044876">
    <property type="entry name" value="HRDC_dom_sf"/>
</dbReference>
<evidence type="ECO:0000259" key="10">
    <source>
        <dbReference type="PROSITE" id="PS50967"/>
    </source>
</evidence>
<dbReference type="GO" id="GO:0071040">
    <property type="term" value="P:nuclear polyadenylation-dependent antisense transcript catabolic process"/>
    <property type="evidence" value="ECO:0007669"/>
    <property type="project" value="TreeGrafter"/>
</dbReference>
<dbReference type="FunFam" id="1.10.150.80:FF:000001">
    <property type="entry name" value="Putative exosome component 10"/>
    <property type="match status" value="1"/>
</dbReference>
<dbReference type="SMART" id="SM00341">
    <property type="entry name" value="HRDC"/>
    <property type="match status" value="1"/>
</dbReference>
<dbReference type="GO" id="GO:0071038">
    <property type="term" value="P:TRAMP-dependent tRNA surveillance pathway"/>
    <property type="evidence" value="ECO:0007669"/>
    <property type="project" value="TreeGrafter"/>
</dbReference>
<dbReference type="GO" id="GO:0003727">
    <property type="term" value="F:single-stranded RNA binding"/>
    <property type="evidence" value="ECO:0007669"/>
    <property type="project" value="TreeGrafter"/>
</dbReference>
<dbReference type="Pfam" id="PF00570">
    <property type="entry name" value="HRDC"/>
    <property type="match status" value="1"/>
</dbReference>
<evidence type="ECO:0000313" key="12">
    <source>
        <dbReference type="Proteomes" id="UP000051952"/>
    </source>
</evidence>
<dbReference type="Gene3D" id="1.10.150.80">
    <property type="entry name" value="HRDC domain"/>
    <property type="match status" value="1"/>
</dbReference>
<dbReference type="InterPro" id="IPR012588">
    <property type="entry name" value="Exosome-assoc_fac_Rrp6_N"/>
</dbReference>
<keyword evidence="7" id="KW-0539">Nucleus</keyword>
<dbReference type="InterPro" id="IPR012337">
    <property type="entry name" value="RNaseH-like_sf"/>
</dbReference>
<keyword evidence="3" id="KW-0540">Nuclease</keyword>
<dbReference type="Proteomes" id="UP000051952">
    <property type="component" value="Unassembled WGS sequence"/>
</dbReference>
<evidence type="ECO:0000256" key="9">
    <source>
        <dbReference type="SAM" id="MobiDB-lite"/>
    </source>
</evidence>
<dbReference type="InterPro" id="IPR002562">
    <property type="entry name" value="3'-5'_exonuclease_dom"/>
</dbReference>
<dbReference type="Gene3D" id="3.30.420.10">
    <property type="entry name" value="Ribonuclease H-like superfamily/Ribonuclease H"/>
    <property type="match status" value="1"/>
</dbReference>
<evidence type="ECO:0000313" key="11">
    <source>
        <dbReference type="EMBL" id="CUG93039.1"/>
    </source>
</evidence>
<feature type="domain" description="HRDC" evidence="10">
    <location>
        <begin position="436"/>
        <end position="516"/>
    </location>
</feature>
<dbReference type="CDD" id="cd06147">
    <property type="entry name" value="Rrp6p_like_exo"/>
    <property type="match status" value="1"/>
</dbReference>
<dbReference type="SUPFAM" id="SSF47819">
    <property type="entry name" value="HRDC-like"/>
    <property type="match status" value="1"/>
</dbReference>
<dbReference type="InterPro" id="IPR045092">
    <property type="entry name" value="Rrp6-like"/>
</dbReference>
<dbReference type="GO" id="GO:0005730">
    <property type="term" value="C:nucleolus"/>
    <property type="evidence" value="ECO:0007669"/>
    <property type="project" value="TreeGrafter"/>
</dbReference>
<dbReference type="GO" id="GO:0071036">
    <property type="term" value="P:nuclear polyadenylation-dependent snoRNA catabolic process"/>
    <property type="evidence" value="ECO:0007669"/>
    <property type="project" value="TreeGrafter"/>
</dbReference>
<dbReference type="Pfam" id="PF01612">
    <property type="entry name" value="DNA_pol_A_exo1"/>
    <property type="match status" value="1"/>
</dbReference>
<dbReference type="GO" id="GO:0000176">
    <property type="term" value="C:nuclear exosome (RNase complex)"/>
    <property type="evidence" value="ECO:0007669"/>
    <property type="project" value="InterPro"/>
</dbReference>
<name>A0A0S4JND8_BODSA</name>
<organism evidence="11 12">
    <name type="scientific">Bodo saltans</name>
    <name type="common">Flagellated protozoan</name>
    <dbReference type="NCBI Taxonomy" id="75058"/>
    <lineage>
        <taxon>Eukaryota</taxon>
        <taxon>Discoba</taxon>
        <taxon>Euglenozoa</taxon>
        <taxon>Kinetoplastea</taxon>
        <taxon>Metakinetoplastina</taxon>
        <taxon>Eubodonida</taxon>
        <taxon>Bodonidae</taxon>
        <taxon>Bodo</taxon>
    </lineage>
</organism>
<evidence type="ECO:0000256" key="7">
    <source>
        <dbReference type="ARBA" id="ARBA00023242"/>
    </source>
</evidence>
<proteinExistence type="inferred from homology"/>
<feature type="compositionally biased region" description="Basic and acidic residues" evidence="9">
    <location>
        <begin position="731"/>
        <end position="743"/>
    </location>
</feature>
<dbReference type="GO" id="GO:0071044">
    <property type="term" value="P:histone mRNA catabolic process"/>
    <property type="evidence" value="ECO:0007669"/>
    <property type="project" value="TreeGrafter"/>
</dbReference>
<dbReference type="GO" id="GO:0071039">
    <property type="term" value="P:nuclear polyadenylation-dependent CUT catabolic process"/>
    <property type="evidence" value="ECO:0007669"/>
    <property type="project" value="TreeGrafter"/>
</dbReference>
<keyword evidence="6" id="KW-0269">Exonuclease</keyword>
<dbReference type="GO" id="GO:0000467">
    <property type="term" value="P:exonucleolytic trimming to generate mature 3'-end of 5.8S rRNA from tricistronic rRNA transcript (SSU-rRNA, 5.8S rRNA, LSU-rRNA)"/>
    <property type="evidence" value="ECO:0007669"/>
    <property type="project" value="InterPro"/>
</dbReference>
<evidence type="ECO:0000256" key="4">
    <source>
        <dbReference type="ARBA" id="ARBA00022801"/>
    </source>
</evidence>
<dbReference type="GO" id="GO:0000175">
    <property type="term" value="F:3'-5'-RNA exonuclease activity"/>
    <property type="evidence" value="ECO:0007669"/>
    <property type="project" value="InterPro"/>
</dbReference>
<dbReference type="InterPro" id="IPR002121">
    <property type="entry name" value="HRDC_dom"/>
</dbReference>
<dbReference type="GO" id="GO:0071037">
    <property type="term" value="P:nuclear polyadenylation-dependent snRNA catabolic process"/>
    <property type="evidence" value="ECO:0007669"/>
    <property type="project" value="TreeGrafter"/>
</dbReference>
<dbReference type="OrthoDB" id="2250022at2759"/>
<dbReference type="PROSITE" id="PS50967">
    <property type="entry name" value="HRDC"/>
    <property type="match status" value="1"/>
</dbReference>
<dbReference type="PANTHER" id="PTHR12124:SF47">
    <property type="entry name" value="EXOSOME COMPONENT 10"/>
    <property type="match status" value="1"/>
</dbReference>
<feature type="region of interest" description="Disordered" evidence="9">
    <location>
        <begin position="684"/>
        <end position="743"/>
    </location>
</feature>
<keyword evidence="4" id="KW-0378">Hydrolase</keyword>
<evidence type="ECO:0000256" key="8">
    <source>
        <dbReference type="ARBA" id="ARBA00043957"/>
    </source>
</evidence>
<dbReference type="InterPro" id="IPR049559">
    <property type="entry name" value="Rrp6p-like_exo"/>
</dbReference>
<comment type="subcellular location">
    <subcellularLocation>
        <location evidence="1">Nucleus</location>
    </subcellularLocation>
</comment>
<evidence type="ECO:0000256" key="1">
    <source>
        <dbReference type="ARBA" id="ARBA00004123"/>
    </source>
</evidence>
<dbReference type="SMART" id="SM00474">
    <property type="entry name" value="35EXOc"/>
    <property type="match status" value="1"/>
</dbReference>
<dbReference type="GO" id="GO:0000166">
    <property type="term" value="F:nucleotide binding"/>
    <property type="evidence" value="ECO:0007669"/>
    <property type="project" value="InterPro"/>
</dbReference>
<reference evidence="12" key="1">
    <citation type="submission" date="2015-09" db="EMBL/GenBank/DDBJ databases">
        <authorList>
            <consortium name="Pathogen Informatics"/>
        </authorList>
    </citation>
    <scope>NUCLEOTIDE SEQUENCE [LARGE SCALE GENOMIC DNA]</scope>
    <source>
        <strain evidence="12">Lake Konstanz</strain>
    </source>
</reference>
<dbReference type="EMBL" id="CYKH01002113">
    <property type="protein sequence ID" value="CUG93039.1"/>
    <property type="molecule type" value="Genomic_DNA"/>
</dbReference>